<organism evidence="2 3">
    <name type="scientific">Globodera rostochiensis</name>
    <name type="common">Golden nematode worm</name>
    <name type="synonym">Heterodera rostochiensis</name>
    <dbReference type="NCBI Taxonomy" id="31243"/>
    <lineage>
        <taxon>Eukaryota</taxon>
        <taxon>Metazoa</taxon>
        <taxon>Ecdysozoa</taxon>
        <taxon>Nematoda</taxon>
        <taxon>Chromadorea</taxon>
        <taxon>Rhabditida</taxon>
        <taxon>Tylenchina</taxon>
        <taxon>Tylenchomorpha</taxon>
        <taxon>Tylenchoidea</taxon>
        <taxon>Heteroderidae</taxon>
        <taxon>Heteroderinae</taxon>
        <taxon>Globodera</taxon>
    </lineage>
</organism>
<feature type="compositionally biased region" description="Basic and acidic residues" evidence="1">
    <location>
        <begin position="33"/>
        <end position="57"/>
    </location>
</feature>
<feature type="compositionally biased region" description="Polar residues" evidence="1">
    <location>
        <begin position="178"/>
        <end position="188"/>
    </location>
</feature>
<proteinExistence type="predicted"/>
<feature type="compositionally biased region" description="Polar residues" evidence="1">
    <location>
        <begin position="89"/>
        <end position="98"/>
    </location>
</feature>
<feature type="region of interest" description="Disordered" evidence="1">
    <location>
        <begin position="15"/>
        <end position="114"/>
    </location>
</feature>
<feature type="compositionally biased region" description="Polar residues" evidence="1">
    <location>
        <begin position="214"/>
        <end position="224"/>
    </location>
</feature>
<sequence length="303" mass="34119">MFAILTLSAICNAGKDREKKKDADITSTPQAIYDDKNDEYTDNKYWDSTHHTDDRLKQPQRGSSATKADSWNKVQEALATLPRKHTRGEASNSNQLAEQTKHMPPTNSPNQQATTASFDSFEQRFYPPANGFNPSANGFNPSANGFTRQWRLNKIGFNQSDRTIDRYIEALKKEDTTPYGQEPSSNPSDTHDYTTPYAQEPFSNPSDTKEDTTPYGQEPSSNPSDTHDYTTPYGQKPSSNASFQKNDDSKSQGHASNSNLLPVIQANDDEHNAYWAGTHYPDDQLKEPNHANDYKYWEHGHGD</sequence>
<evidence type="ECO:0000313" key="2">
    <source>
        <dbReference type="Proteomes" id="UP000887572"/>
    </source>
</evidence>
<keyword evidence="2" id="KW-1185">Reference proteome</keyword>
<protein>
    <submittedName>
        <fullName evidence="3 4">Uncharacterized protein</fullName>
    </submittedName>
</protein>
<dbReference type="WBParaSite" id="Gr19_v10_g6760.t1">
    <property type="protein sequence ID" value="Gr19_v10_g6760.t1"/>
    <property type="gene ID" value="Gr19_v10_g6760"/>
</dbReference>
<accession>A0A914GWJ6</accession>
<evidence type="ECO:0000313" key="4">
    <source>
        <dbReference type="WBParaSite" id="Gr19_v10_g6760.t1"/>
    </source>
</evidence>
<dbReference type="Proteomes" id="UP000887572">
    <property type="component" value="Unplaced"/>
</dbReference>
<evidence type="ECO:0000313" key="3">
    <source>
        <dbReference type="WBParaSite" id="Gr19_v10_g11057.t1"/>
    </source>
</evidence>
<dbReference type="WBParaSite" id="Gr19_v10_g11057.t1">
    <property type="protein sequence ID" value="Gr19_v10_g11057.t1"/>
    <property type="gene ID" value="Gr19_v10_g11057"/>
</dbReference>
<feature type="compositionally biased region" description="Polar residues" evidence="1">
    <location>
        <begin position="232"/>
        <end position="244"/>
    </location>
</feature>
<feature type="compositionally biased region" description="Basic and acidic residues" evidence="1">
    <location>
        <begin position="15"/>
        <end position="24"/>
    </location>
</feature>
<feature type="region of interest" description="Disordered" evidence="1">
    <location>
        <begin position="172"/>
        <end position="303"/>
    </location>
</feature>
<evidence type="ECO:0000256" key="1">
    <source>
        <dbReference type="SAM" id="MobiDB-lite"/>
    </source>
</evidence>
<feature type="compositionally biased region" description="Basic and acidic residues" evidence="1">
    <location>
        <begin position="280"/>
        <end position="303"/>
    </location>
</feature>
<dbReference type="AlphaFoldDB" id="A0A914GWJ6"/>
<feature type="compositionally biased region" description="Polar residues" evidence="1">
    <location>
        <begin position="60"/>
        <end position="73"/>
    </location>
</feature>
<reference evidence="3 4" key="1">
    <citation type="submission" date="2022-11" db="UniProtKB">
        <authorList>
            <consortium name="WormBaseParasite"/>
        </authorList>
    </citation>
    <scope>IDENTIFICATION</scope>
</reference>
<name>A0A914GWJ6_GLORO</name>